<organism evidence="2 3">
    <name type="scientific">Prosthecochloris aestuarii (strain DSM 271 / SK 413)</name>
    <dbReference type="NCBI Taxonomy" id="290512"/>
    <lineage>
        <taxon>Bacteria</taxon>
        <taxon>Pseudomonadati</taxon>
        <taxon>Chlorobiota</taxon>
        <taxon>Chlorobiia</taxon>
        <taxon>Chlorobiales</taxon>
        <taxon>Chlorobiaceae</taxon>
        <taxon>Prosthecochloris</taxon>
    </lineage>
</organism>
<feature type="transmembrane region" description="Helical" evidence="1">
    <location>
        <begin position="39"/>
        <end position="60"/>
    </location>
</feature>
<dbReference type="HOGENOM" id="CLU_155951_1_0_10"/>
<dbReference type="NCBIfam" id="TIGR03165">
    <property type="entry name" value="F1F0_chp_2"/>
    <property type="match status" value="1"/>
</dbReference>
<dbReference type="STRING" id="290512.Paes_0891"/>
<dbReference type="KEGG" id="paa:Paes_0891"/>
<dbReference type="eggNOG" id="ENOG50303BC">
    <property type="taxonomic scope" value="Bacteria"/>
</dbReference>
<evidence type="ECO:0000256" key="1">
    <source>
        <dbReference type="SAM" id="Phobius"/>
    </source>
</evidence>
<evidence type="ECO:0000313" key="3">
    <source>
        <dbReference type="Proteomes" id="UP000002725"/>
    </source>
</evidence>
<dbReference type="EMBL" id="CP001108">
    <property type="protein sequence ID" value="ACF45934.1"/>
    <property type="molecule type" value="Genomic_DNA"/>
</dbReference>
<dbReference type="Proteomes" id="UP000002725">
    <property type="component" value="Chromosome"/>
</dbReference>
<reference evidence="2" key="1">
    <citation type="submission" date="2008-06" db="EMBL/GenBank/DDBJ databases">
        <title>Complete sequence of chromosome of Prosthecochloris aestuarii DSM 271.</title>
        <authorList>
            <consortium name="US DOE Joint Genome Institute"/>
            <person name="Lucas S."/>
            <person name="Copeland A."/>
            <person name="Lapidus A."/>
            <person name="Glavina del Rio T."/>
            <person name="Dalin E."/>
            <person name="Tice H."/>
            <person name="Bruce D."/>
            <person name="Goodwin L."/>
            <person name="Pitluck S."/>
            <person name="Schmutz J."/>
            <person name="Larimer F."/>
            <person name="Land M."/>
            <person name="Hauser L."/>
            <person name="Kyrpides N."/>
            <person name="Anderson I."/>
            <person name="Liu Z."/>
            <person name="Li T."/>
            <person name="Zhao F."/>
            <person name="Overmann J."/>
            <person name="Bryant D.A."/>
            <person name="Richardson P."/>
        </authorList>
    </citation>
    <scope>NUCLEOTIDE SEQUENCE [LARGE SCALE GENOMIC DNA]</scope>
    <source>
        <strain evidence="2">DSM 271</strain>
    </source>
</reference>
<dbReference type="InterPro" id="IPR017581">
    <property type="entry name" value="AtpR-like"/>
</dbReference>
<feature type="transmembrane region" description="Helical" evidence="1">
    <location>
        <begin position="6"/>
        <end position="27"/>
    </location>
</feature>
<keyword evidence="3" id="KW-1185">Reference proteome</keyword>
<name>B4S797_PROA2</name>
<proteinExistence type="predicted"/>
<evidence type="ECO:0000313" key="2">
    <source>
        <dbReference type="EMBL" id="ACF45934.1"/>
    </source>
</evidence>
<keyword evidence="1" id="KW-1133">Transmembrane helix</keyword>
<feature type="transmembrane region" description="Helical" evidence="1">
    <location>
        <begin position="66"/>
        <end position="86"/>
    </location>
</feature>
<keyword evidence="1" id="KW-0472">Membrane</keyword>
<accession>B4S797</accession>
<dbReference type="Pfam" id="PF12966">
    <property type="entry name" value="AtpR"/>
    <property type="match status" value="1"/>
</dbReference>
<keyword evidence="1" id="KW-0812">Transmembrane</keyword>
<gene>
    <name evidence="2" type="ordered locus">Paes_0891</name>
</gene>
<protein>
    <submittedName>
        <fullName evidence="2">F1/F0 ATPase, Methanosarcina type, subunit 2</fullName>
    </submittedName>
</protein>
<dbReference type="AlphaFoldDB" id="B4S797"/>
<sequence length="104" mass="11686">MNDLMVFAALFFVGMFLGIFFFGGLWLTVQKSTFSRRPWLWFSISLALRTGVIFVGFYLIAPGGLVWLVSSLTGFVAARGLVIVVTRSFPVHQEQKEVPHASER</sequence>